<keyword evidence="1" id="KW-1185">Reference proteome</keyword>
<dbReference type="AlphaFoldDB" id="A0A1I8AAU7"/>
<name>A0A1I8AAU7_9BILA</name>
<dbReference type="Proteomes" id="UP000095287">
    <property type="component" value="Unplaced"/>
</dbReference>
<accession>A0A1I8AAU7</accession>
<proteinExistence type="predicted"/>
<dbReference type="WBParaSite" id="L893_g3843.t1">
    <property type="protein sequence ID" value="L893_g3843.t1"/>
    <property type="gene ID" value="L893_g3843"/>
</dbReference>
<evidence type="ECO:0000313" key="1">
    <source>
        <dbReference type="Proteomes" id="UP000095287"/>
    </source>
</evidence>
<sequence length="78" mass="9004">MEALELLCHHREQEKGCHHHDSHVAFLKSLFVRLGRPMGQLRRDSQASSQVRFSSVLSHPTRRLHWSPLIVTTHSGSR</sequence>
<protein>
    <submittedName>
        <fullName evidence="2">Uncharacterized protein</fullName>
    </submittedName>
</protein>
<organism evidence="1 2">
    <name type="scientific">Steinernema glaseri</name>
    <dbReference type="NCBI Taxonomy" id="37863"/>
    <lineage>
        <taxon>Eukaryota</taxon>
        <taxon>Metazoa</taxon>
        <taxon>Ecdysozoa</taxon>
        <taxon>Nematoda</taxon>
        <taxon>Chromadorea</taxon>
        <taxon>Rhabditida</taxon>
        <taxon>Tylenchina</taxon>
        <taxon>Panagrolaimomorpha</taxon>
        <taxon>Strongyloidoidea</taxon>
        <taxon>Steinernematidae</taxon>
        <taxon>Steinernema</taxon>
    </lineage>
</organism>
<reference evidence="2" key="1">
    <citation type="submission" date="2016-11" db="UniProtKB">
        <authorList>
            <consortium name="WormBaseParasite"/>
        </authorList>
    </citation>
    <scope>IDENTIFICATION</scope>
</reference>
<evidence type="ECO:0000313" key="2">
    <source>
        <dbReference type="WBParaSite" id="L893_g3843.t1"/>
    </source>
</evidence>